<dbReference type="SMART" id="SM00382">
    <property type="entry name" value="AAA"/>
    <property type="match status" value="1"/>
</dbReference>
<sequence>MTATLRTLLTLAWRTDRRAFLAMAVFLALGAVSQGLVGVFLRALTDTATAGHGAQASLWGLAAGAALATGVALGRAELALMEELAERMGLSVQEEILTLTSGVPTIEHLERPAYLDKLTTLRDESRQLYFAVWALALVAEHAVQIGLGVVLMAAVHPLVTLLLGGAVLPSLLVRGRAARHVDAATERTAETARLEQHLSESVTTPRTAKEIRLSRAAPALEAMAAHRWEEVSAGSSRAGVRAALLTFAGSGTFLAGYVSALGCAAWLAAQGRATPGDVVLVATVGVQLVTQASRLAFHVGSVAAGLRAAARLAWLRAYARTHTPASAESDDDAPHARARAATKGHTRERGRDHSREHGRDHGRDRAAGGAEPPESFAQGITLRNVSFTYPGTTRPVLRGIDLSLPAGATVALVGSHGSGKTTLVKLLCGLYQPSGGEILLDGVPLRDVPAVRWRSRISAVFQDWVPFELTAAETVGIGDLPRMDDRTAVDQALERAGATEVVAGLPRGLDTELGDSFEGGMTLSGGQGQRLALARASMREEPLLLVLDEPTASLDAPAESAVFARYAQAARRHRAAITLLITHRFPTVRMADLIVVLDGGRIAEQGGHGELMARQGRYAELHAIQRAAADG</sequence>
<keyword evidence="5 8" id="KW-1133">Transmembrane helix</keyword>
<dbReference type="GO" id="GO:0005886">
    <property type="term" value="C:plasma membrane"/>
    <property type="evidence" value="ECO:0007669"/>
    <property type="project" value="UniProtKB-SubCell"/>
</dbReference>
<dbReference type="OrthoDB" id="9806127at2"/>
<keyword evidence="6 8" id="KW-0472">Membrane</keyword>
<evidence type="ECO:0000256" key="2">
    <source>
        <dbReference type="ARBA" id="ARBA00022692"/>
    </source>
</evidence>
<accession>A0A4R4WKV4</accession>
<dbReference type="SUPFAM" id="SSF52540">
    <property type="entry name" value="P-loop containing nucleoside triphosphate hydrolases"/>
    <property type="match status" value="1"/>
</dbReference>
<evidence type="ECO:0000256" key="5">
    <source>
        <dbReference type="ARBA" id="ARBA00022989"/>
    </source>
</evidence>
<feature type="region of interest" description="Disordered" evidence="7">
    <location>
        <begin position="323"/>
        <end position="375"/>
    </location>
</feature>
<feature type="transmembrane region" description="Helical" evidence="8">
    <location>
        <begin position="56"/>
        <end position="78"/>
    </location>
</feature>
<evidence type="ECO:0000313" key="12">
    <source>
        <dbReference type="Proteomes" id="UP000294543"/>
    </source>
</evidence>
<feature type="transmembrane region" description="Helical" evidence="8">
    <location>
        <begin position="20"/>
        <end position="44"/>
    </location>
</feature>
<keyword evidence="4 11" id="KW-0067">ATP-binding</keyword>
<dbReference type="InterPro" id="IPR003439">
    <property type="entry name" value="ABC_transporter-like_ATP-bd"/>
</dbReference>
<evidence type="ECO:0000259" key="10">
    <source>
        <dbReference type="PROSITE" id="PS50929"/>
    </source>
</evidence>
<evidence type="ECO:0000259" key="9">
    <source>
        <dbReference type="PROSITE" id="PS50893"/>
    </source>
</evidence>
<evidence type="ECO:0000256" key="4">
    <source>
        <dbReference type="ARBA" id="ARBA00022840"/>
    </source>
</evidence>
<dbReference type="RefSeq" id="WP_132509964.1">
    <property type="nucleotide sequence ID" value="NZ_SMKP01000051.1"/>
</dbReference>
<dbReference type="AlphaFoldDB" id="A0A4R4WKV4"/>
<evidence type="ECO:0000313" key="11">
    <source>
        <dbReference type="EMBL" id="TDD19918.1"/>
    </source>
</evidence>
<dbReference type="GO" id="GO:0140359">
    <property type="term" value="F:ABC-type transporter activity"/>
    <property type="evidence" value="ECO:0007669"/>
    <property type="project" value="InterPro"/>
</dbReference>
<evidence type="ECO:0000256" key="3">
    <source>
        <dbReference type="ARBA" id="ARBA00022741"/>
    </source>
</evidence>
<evidence type="ECO:0000256" key="1">
    <source>
        <dbReference type="ARBA" id="ARBA00004651"/>
    </source>
</evidence>
<reference evidence="11 12" key="1">
    <citation type="submission" date="2019-03" db="EMBL/GenBank/DDBJ databases">
        <title>Draft genome sequences of novel Actinobacteria.</title>
        <authorList>
            <person name="Sahin N."/>
            <person name="Ay H."/>
            <person name="Saygin H."/>
        </authorList>
    </citation>
    <scope>NUCLEOTIDE SEQUENCE [LARGE SCALE GENOMIC DNA]</scope>
    <source>
        <strain evidence="11 12">KC712</strain>
    </source>
</reference>
<dbReference type="GO" id="GO:0034040">
    <property type="term" value="F:ATPase-coupled lipid transmembrane transporter activity"/>
    <property type="evidence" value="ECO:0007669"/>
    <property type="project" value="TreeGrafter"/>
</dbReference>
<evidence type="ECO:0000256" key="7">
    <source>
        <dbReference type="SAM" id="MobiDB-lite"/>
    </source>
</evidence>
<feature type="transmembrane region" description="Helical" evidence="8">
    <location>
        <begin position="153"/>
        <end position="173"/>
    </location>
</feature>
<evidence type="ECO:0000256" key="6">
    <source>
        <dbReference type="ARBA" id="ARBA00023136"/>
    </source>
</evidence>
<keyword evidence="12" id="KW-1185">Reference proteome</keyword>
<dbReference type="Proteomes" id="UP000294543">
    <property type="component" value="Unassembled WGS sequence"/>
</dbReference>
<feature type="domain" description="ABC transporter" evidence="9">
    <location>
        <begin position="380"/>
        <end position="624"/>
    </location>
</feature>
<dbReference type="SUPFAM" id="SSF90123">
    <property type="entry name" value="ABC transporter transmembrane region"/>
    <property type="match status" value="1"/>
</dbReference>
<dbReference type="InterPro" id="IPR003593">
    <property type="entry name" value="AAA+_ATPase"/>
</dbReference>
<keyword evidence="2 8" id="KW-0812">Transmembrane</keyword>
<evidence type="ECO:0000256" key="8">
    <source>
        <dbReference type="SAM" id="Phobius"/>
    </source>
</evidence>
<feature type="compositionally biased region" description="Basic and acidic residues" evidence="7">
    <location>
        <begin position="345"/>
        <end position="366"/>
    </location>
</feature>
<dbReference type="EMBL" id="SMKP01000051">
    <property type="protein sequence ID" value="TDD19918.1"/>
    <property type="molecule type" value="Genomic_DNA"/>
</dbReference>
<dbReference type="PROSITE" id="PS50929">
    <property type="entry name" value="ABC_TM1F"/>
    <property type="match status" value="1"/>
</dbReference>
<proteinExistence type="predicted"/>
<dbReference type="InterPro" id="IPR036640">
    <property type="entry name" value="ABC1_TM_sf"/>
</dbReference>
<protein>
    <submittedName>
        <fullName evidence="11">ABC transporter ATP-binding protein</fullName>
    </submittedName>
</protein>
<dbReference type="GO" id="GO:0005524">
    <property type="term" value="F:ATP binding"/>
    <property type="evidence" value="ECO:0007669"/>
    <property type="project" value="UniProtKB-KW"/>
</dbReference>
<name>A0A4R4WKV4_9ACTN</name>
<keyword evidence="3" id="KW-0547">Nucleotide-binding</keyword>
<dbReference type="GO" id="GO:0016887">
    <property type="term" value="F:ATP hydrolysis activity"/>
    <property type="evidence" value="ECO:0007669"/>
    <property type="project" value="InterPro"/>
</dbReference>
<dbReference type="InterPro" id="IPR039421">
    <property type="entry name" value="Type_1_exporter"/>
</dbReference>
<dbReference type="PANTHER" id="PTHR24221:SF646">
    <property type="entry name" value="HAEMOLYSIN SECRETION ATP-BINDING PROTEIN"/>
    <property type="match status" value="1"/>
</dbReference>
<dbReference type="Gene3D" id="1.20.1560.10">
    <property type="entry name" value="ABC transporter type 1, transmembrane domain"/>
    <property type="match status" value="2"/>
</dbReference>
<comment type="subcellular location">
    <subcellularLocation>
        <location evidence="1">Cell membrane</location>
        <topology evidence="1">Multi-pass membrane protein</topology>
    </subcellularLocation>
</comment>
<dbReference type="InterPro" id="IPR011527">
    <property type="entry name" value="ABC1_TM_dom"/>
</dbReference>
<feature type="transmembrane region" description="Helical" evidence="8">
    <location>
        <begin position="242"/>
        <end position="269"/>
    </location>
</feature>
<dbReference type="InterPro" id="IPR027417">
    <property type="entry name" value="P-loop_NTPase"/>
</dbReference>
<organism evidence="11 12">
    <name type="scientific">Nonomuraea diastatica</name>
    <dbReference type="NCBI Taxonomy" id="1848329"/>
    <lineage>
        <taxon>Bacteria</taxon>
        <taxon>Bacillati</taxon>
        <taxon>Actinomycetota</taxon>
        <taxon>Actinomycetes</taxon>
        <taxon>Streptosporangiales</taxon>
        <taxon>Streptosporangiaceae</taxon>
        <taxon>Nonomuraea</taxon>
    </lineage>
</organism>
<dbReference type="Pfam" id="PF00005">
    <property type="entry name" value="ABC_tran"/>
    <property type="match status" value="1"/>
</dbReference>
<dbReference type="PROSITE" id="PS50893">
    <property type="entry name" value="ABC_TRANSPORTER_2"/>
    <property type="match status" value="1"/>
</dbReference>
<gene>
    <name evidence="11" type="ORF">E1294_19245</name>
</gene>
<dbReference type="PANTHER" id="PTHR24221">
    <property type="entry name" value="ATP-BINDING CASSETTE SUB-FAMILY B"/>
    <property type="match status" value="1"/>
</dbReference>
<comment type="caution">
    <text evidence="11">The sequence shown here is derived from an EMBL/GenBank/DDBJ whole genome shotgun (WGS) entry which is preliminary data.</text>
</comment>
<feature type="domain" description="ABC transmembrane type-1" evidence="10">
    <location>
        <begin position="21"/>
        <end position="304"/>
    </location>
</feature>
<feature type="transmembrane region" description="Helical" evidence="8">
    <location>
        <begin position="128"/>
        <end position="147"/>
    </location>
</feature>
<dbReference type="Gene3D" id="3.40.50.300">
    <property type="entry name" value="P-loop containing nucleotide triphosphate hydrolases"/>
    <property type="match status" value="1"/>
</dbReference>